<gene>
    <name evidence="1" type="ORF">CLOBOL_03029</name>
</gene>
<dbReference type="EMBL" id="ABCC02000028">
    <property type="protein sequence ID" value="EDP16695.1"/>
    <property type="molecule type" value="Genomic_DNA"/>
</dbReference>
<dbReference type="PaxDb" id="411902-CLOBOL_03029"/>
<name>A8RRL4_ENTBW</name>
<dbReference type="Proteomes" id="UP000005396">
    <property type="component" value="Unassembled WGS sequence"/>
</dbReference>
<reference evidence="1 2" key="1">
    <citation type="submission" date="2007-08" db="EMBL/GenBank/DDBJ databases">
        <authorList>
            <person name="Fulton L."/>
            <person name="Clifton S."/>
            <person name="Fulton B."/>
            <person name="Xu J."/>
            <person name="Minx P."/>
            <person name="Pepin K.H."/>
            <person name="Johnson M."/>
            <person name="Thiruvilangam P."/>
            <person name="Bhonagiri V."/>
            <person name="Nash W.E."/>
            <person name="Mardis E.R."/>
            <person name="Wilson R.K."/>
        </authorList>
    </citation>
    <scope>NUCLEOTIDE SEQUENCE [LARGE SCALE GENOMIC DNA]</scope>
    <source>
        <strain evidence="2">ATCC BAA-613 / DSM 15670 / CCUG 46953 / JCM 12243 / WAL 16351</strain>
    </source>
</reference>
<protein>
    <submittedName>
        <fullName evidence="1">Uncharacterized protein</fullName>
    </submittedName>
</protein>
<dbReference type="AlphaFoldDB" id="A8RRL4"/>
<evidence type="ECO:0000313" key="1">
    <source>
        <dbReference type="EMBL" id="EDP16695.1"/>
    </source>
</evidence>
<organism evidence="1 2">
    <name type="scientific">Enterocloster bolteae (strain ATCC BAA-613 / DSM 15670 / CCUG 46953 / JCM 12243 / WAL 16351)</name>
    <name type="common">Clostridium bolteae</name>
    <dbReference type="NCBI Taxonomy" id="411902"/>
    <lineage>
        <taxon>Bacteria</taxon>
        <taxon>Bacillati</taxon>
        <taxon>Bacillota</taxon>
        <taxon>Clostridia</taxon>
        <taxon>Lachnospirales</taxon>
        <taxon>Lachnospiraceae</taxon>
        <taxon>Enterocloster</taxon>
    </lineage>
</organism>
<evidence type="ECO:0000313" key="2">
    <source>
        <dbReference type="Proteomes" id="UP000005396"/>
    </source>
</evidence>
<dbReference type="HOGENOM" id="CLU_1458885_0_0_9"/>
<reference evidence="1 2" key="2">
    <citation type="submission" date="2007-09" db="EMBL/GenBank/DDBJ databases">
        <title>Draft genome sequence of Clostridium bolteae (ATCC BAA-613).</title>
        <authorList>
            <person name="Sudarsanam P."/>
            <person name="Ley R."/>
            <person name="Guruge J."/>
            <person name="Turnbaugh P.J."/>
            <person name="Mahowald M."/>
            <person name="Liep D."/>
            <person name="Gordon J."/>
        </authorList>
    </citation>
    <scope>NUCLEOTIDE SEQUENCE [LARGE SCALE GENOMIC DNA]</scope>
    <source>
        <strain evidence="2">ATCC BAA-613 / DSM 15670 / CCUG 46953 / JCM 12243 / WAL 16351</strain>
    </source>
</reference>
<proteinExistence type="predicted"/>
<comment type="caution">
    <text evidence="1">The sequence shown here is derived from an EMBL/GenBank/DDBJ whole genome shotgun (WGS) entry which is preliminary data.</text>
</comment>
<accession>A8RRL4</accession>
<sequence>MQIQRLTIPAVRNEEIMCEYGEDHREIYKIDFKEKLKEEIIKCLKKAGNELYLVDSSLISDKTYLDVHAHERSICFRFGTYLNKYIESNSFLKKYDLDAEYNRDIDMIKRLPGWPNGCYPDLILHKRGNNENNILIIECKGWWSSEEAIQNDREKIMQFLHSERYQYLFGLQIIFCREGMELKWI</sequence>